<keyword evidence="13" id="KW-1185">Reference proteome</keyword>
<dbReference type="KEGG" id="bgj:AWC36_17805"/>
<dbReference type="NCBIfam" id="NF008453">
    <property type="entry name" value="PRK11308.1"/>
    <property type="match status" value="2"/>
</dbReference>
<dbReference type="InterPro" id="IPR003593">
    <property type="entry name" value="AAA+_ATPase"/>
</dbReference>
<evidence type="ECO:0000256" key="2">
    <source>
        <dbReference type="ARBA" id="ARBA00005417"/>
    </source>
</evidence>
<dbReference type="EMBL" id="CGIG01000001">
    <property type="protein sequence ID" value="CPR15215.1"/>
    <property type="molecule type" value="Genomic_DNA"/>
</dbReference>
<keyword evidence="5" id="KW-0547">Nucleotide-binding</keyword>
<dbReference type="OrthoDB" id="9784450at2"/>
<dbReference type="InterPro" id="IPR017871">
    <property type="entry name" value="ABC_transporter-like_CS"/>
</dbReference>
<dbReference type="InterPro" id="IPR050388">
    <property type="entry name" value="ABC_Ni/Peptide_Import"/>
</dbReference>
<dbReference type="SMART" id="SM00382">
    <property type="entry name" value="AAA"/>
    <property type="match status" value="2"/>
</dbReference>
<evidence type="ECO:0000256" key="3">
    <source>
        <dbReference type="ARBA" id="ARBA00022448"/>
    </source>
</evidence>
<dbReference type="GO" id="GO:0005524">
    <property type="term" value="F:ATP binding"/>
    <property type="evidence" value="ECO:0007669"/>
    <property type="project" value="UniProtKB-KW"/>
</dbReference>
<evidence type="ECO:0000256" key="9">
    <source>
        <dbReference type="ARBA" id="ARBA00047356"/>
    </source>
</evidence>
<reference evidence="11" key="1">
    <citation type="submission" date="2015-01" db="EMBL/GenBank/DDBJ databases">
        <authorList>
            <person name="Xiang T."/>
            <person name="Song Y."/>
            <person name="Huang L."/>
            <person name="Wang B."/>
            <person name="Wu P."/>
        </authorList>
    </citation>
    <scope>NUCLEOTIDE SEQUENCE [LARGE SCALE GENOMIC DNA]</scope>
    <source>
        <strain evidence="11">OBR1</strain>
    </source>
</reference>
<dbReference type="GeneID" id="70908677"/>
<dbReference type="EMBL" id="MJLX01000042">
    <property type="protein sequence ID" value="RLM21148.1"/>
    <property type="molecule type" value="Genomic_DNA"/>
</dbReference>
<dbReference type="PANTHER" id="PTHR43297">
    <property type="entry name" value="OLIGOPEPTIDE TRANSPORT ATP-BINDING PROTEIN APPD"/>
    <property type="match status" value="1"/>
</dbReference>
<keyword evidence="3" id="KW-0813">Transport</keyword>
<reference evidence="12 14" key="3">
    <citation type="submission" date="2016-09" db="EMBL/GenBank/DDBJ databases">
        <authorList>
            <person name="Doonan J."/>
            <person name="Pachebat J.A."/>
            <person name="Golyshin P.N."/>
            <person name="Denman S."/>
            <person name="Mcdonald J.E."/>
        </authorList>
    </citation>
    <scope>NUCLEOTIDE SEQUENCE [LARGE SCALE GENOMIC DNA]</scope>
    <source>
        <strain evidence="12 14">FRB141</strain>
    </source>
</reference>
<dbReference type="SUPFAM" id="SSF52540">
    <property type="entry name" value="P-loop containing nucleoside triphosphate hydrolases"/>
    <property type="match status" value="2"/>
</dbReference>
<evidence type="ECO:0000256" key="5">
    <source>
        <dbReference type="ARBA" id="ARBA00022741"/>
    </source>
</evidence>
<proteinExistence type="inferred from homology"/>
<dbReference type="InterPro" id="IPR027417">
    <property type="entry name" value="P-loop_NTPase"/>
</dbReference>
<comment type="similarity">
    <text evidence="2">Belongs to the ABC transporter superfamily.</text>
</comment>
<evidence type="ECO:0000313" key="14">
    <source>
        <dbReference type="Proteomes" id="UP000285972"/>
    </source>
</evidence>
<feature type="domain" description="ABC transporter" evidence="10">
    <location>
        <begin position="5"/>
        <end position="250"/>
    </location>
</feature>
<dbReference type="GO" id="GO:0055085">
    <property type="term" value="P:transmembrane transport"/>
    <property type="evidence" value="ECO:0007669"/>
    <property type="project" value="UniProtKB-ARBA"/>
</dbReference>
<dbReference type="InterPro" id="IPR013563">
    <property type="entry name" value="Oligopep_ABC_C"/>
</dbReference>
<dbReference type="GO" id="GO:0005886">
    <property type="term" value="C:plasma membrane"/>
    <property type="evidence" value="ECO:0007669"/>
    <property type="project" value="UniProtKB-SubCell"/>
</dbReference>
<evidence type="ECO:0000313" key="11">
    <source>
        <dbReference type="EMBL" id="CPR15215.1"/>
    </source>
</evidence>
<feature type="domain" description="ABC transporter" evidence="10">
    <location>
        <begin position="301"/>
        <end position="544"/>
    </location>
</feature>
<dbReference type="PROSITE" id="PS50893">
    <property type="entry name" value="ABC_TRANSPORTER_2"/>
    <property type="match status" value="2"/>
</dbReference>
<keyword evidence="7" id="KW-0472">Membrane</keyword>
<evidence type="ECO:0000256" key="6">
    <source>
        <dbReference type="ARBA" id="ARBA00022840"/>
    </source>
</evidence>
<keyword evidence="4" id="KW-1003">Cell membrane</keyword>
<dbReference type="AlphaFoldDB" id="A0A0G4JSP8"/>
<name>A0A0G4JSP8_9GAMM</name>
<dbReference type="GO" id="GO:0015833">
    <property type="term" value="P:peptide transport"/>
    <property type="evidence" value="ECO:0007669"/>
    <property type="project" value="InterPro"/>
</dbReference>
<dbReference type="GO" id="GO:0016887">
    <property type="term" value="F:ATP hydrolysis activity"/>
    <property type="evidence" value="ECO:0007669"/>
    <property type="project" value="InterPro"/>
</dbReference>
<organism evidence="11 13">
    <name type="scientific">Brenneria goodwinii</name>
    <dbReference type="NCBI Taxonomy" id="1109412"/>
    <lineage>
        <taxon>Bacteria</taxon>
        <taxon>Pseudomonadati</taxon>
        <taxon>Pseudomonadota</taxon>
        <taxon>Gammaproteobacteria</taxon>
        <taxon>Enterobacterales</taxon>
        <taxon>Pectobacteriaceae</taxon>
        <taxon>Brenneria</taxon>
    </lineage>
</organism>
<dbReference type="FunFam" id="3.40.50.300:FF:000016">
    <property type="entry name" value="Oligopeptide ABC transporter ATP-binding component"/>
    <property type="match status" value="2"/>
</dbReference>
<dbReference type="EC" id="7.4.2.9" evidence="8"/>
<dbReference type="PANTHER" id="PTHR43297:SF2">
    <property type="entry name" value="DIPEPTIDE TRANSPORT ATP-BINDING PROTEIN DPPD"/>
    <property type="match status" value="1"/>
</dbReference>
<sequence>MTALLDIRGLSVHFPGHVAVDNLDLRIAKGEMLALVGESGCGKSTTALSIMRLLPAQTKISGAITLGGKDLLRLGERQLAEVRGNDISMIFQEPMTSLNPVMSIGRQVEEALTLHLTLTRAQARARAIELLKQVKLPDPESRFDDYPHHLSGGQRQRVMIAMAIACQPDLLIADEPTTALDVTIQSQILALLDELRRELNMAVLLITHDLGVVSQWADRVAVMHNGRKLEEGPADRILLHPQHTYTQGLLHASLHLEQDAHYRQSRLAEIRYSDEQGFTLFQPPARTAETAAPASAPQPLLAVSNLTVTYESAQGDLAAVNDVSLRLHAGETLGLVGESGCGKSTLSRAIMRLEQAQSGQIVFDGQDLLALSRRRLLPWRKRIQMVFQDPYGSLNPRQSIDEILGYALAIHGIKERGERERRIMRILDDVGLPQSARQRYPHEFSGGQRQRIGIARALVLRPQLLICDEPVSALDVSVQAQIINLLVDLKAELGLTYLFISHDLAVVRYIADRVLVMNGGRIVEEGDHERIWHHPQHPYTRTLLDAVPGRQNRGQRPSAAPSFVSALS</sequence>
<dbReference type="NCBIfam" id="NF007739">
    <property type="entry name" value="PRK10419.1"/>
    <property type="match status" value="2"/>
</dbReference>
<dbReference type="CDD" id="cd03257">
    <property type="entry name" value="ABC_NikE_OppD_transporters"/>
    <property type="match status" value="2"/>
</dbReference>
<dbReference type="Pfam" id="PF00005">
    <property type="entry name" value="ABC_tran"/>
    <property type="match status" value="2"/>
</dbReference>
<dbReference type="Proteomes" id="UP000044377">
    <property type="component" value="Unassembled WGS sequence"/>
</dbReference>
<evidence type="ECO:0000313" key="12">
    <source>
        <dbReference type="EMBL" id="RLM21148.1"/>
    </source>
</evidence>
<accession>A0A0G4JSP8</accession>
<gene>
    <name evidence="12" type="ORF">BIY26_14845</name>
    <name evidence="11" type="ORF">BN1221_01385</name>
</gene>
<dbReference type="PROSITE" id="PS00211">
    <property type="entry name" value="ABC_TRANSPORTER_1"/>
    <property type="match status" value="2"/>
</dbReference>
<reference evidence="13" key="2">
    <citation type="submission" date="2015-01" db="EMBL/GenBank/DDBJ databases">
        <authorList>
            <person name="Paterson Steve"/>
        </authorList>
    </citation>
    <scope>NUCLEOTIDE SEQUENCE [LARGE SCALE GENOMIC DNA]</scope>
    <source>
        <strain evidence="13">OBR1</strain>
    </source>
</reference>
<evidence type="ECO:0000256" key="8">
    <source>
        <dbReference type="ARBA" id="ARBA00038852"/>
    </source>
</evidence>
<dbReference type="Pfam" id="PF08352">
    <property type="entry name" value="oligo_HPY"/>
    <property type="match status" value="2"/>
</dbReference>
<dbReference type="InterPro" id="IPR003439">
    <property type="entry name" value="ABC_transporter-like_ATP-bd"/>
</dbReference>
<dbReference type="RefSeq" id="WP_048636687.1">
    <property type="nucleotide sequence ID" value="NZ_CGIG01000001.1"/>
</dbReference>
<comment type="subcellular location">
    <subcellularLocation>
        <location evidence="1">Cell inner membrane</location>
        <topology evidence="1">Peripheral membrane protein</topology>
    </subcellularLocation>
</comment>
<evidence type="ECO:0000259" key="10">
    <source>
        <dbReference type="PROSITE" id="PS50893"/>
    </source>
</evidence>
<protein>
    <recommendedName>
        <fullName evidence="8">ABC-type dipeptide transporter</fullName>
        <ecNumber evidence="8">7.4.2.9</ecNumber>
    </recommendedName>
</protein>
<evidence type="ECO:0000256" key="4">
    <source>
        <dbReference type="ARBA" id="ARBA00022475"/>
    </source>
</evidence>
<evidence type="ECO:0000256" key="1">
    <source>
        <dbReference type="ARBA" id="ARBA00004417"/>
    </source>
</evidence>
<dbReference type="STRING" id="1109412.BN1221_01385"/>
<evidence type="ECO:0000256" key="7">
    <source>
        <dbReference type="ARBA" id="ARBA00023136"/>
    </source>
</evidence>
<comment type="catalytic activity">
    <reaction evidence="9">
        <text>a dipeptide(out) + ATP + H2O = a dipeptide(in) + ADP + phosphate + H(+)</text>
        <dbReference type="Rhea" id="RHEA:23120"/>
        <dbReference type="ChEBI" id="CHEBI:15377"/>
        <dbReference type="ChEBI" id="CHEBI:15378"/>
        <dbReference type="ChEBI" id="CHEBI:30616"/>
        <dbReference type="ChEBI" id="CHEBI:43474"/>
        <dbReference type="ChEBI" id="CHEBI:90799"/>
        <dbReference type="ChEBI" id="CHEBI:456216"/>
        <dbReference type="EC" id="7.4.2.9"/>
    </reaction>
</comment>
<dbReference type="Gene3D" id="3.40.50.300">
    <property type="entry name" value="P-loop containing nucleotide triphosphate hydrolases"/>
    <property type="match status" value="2"/>
</dbReference>
<keyword evidence="6 11" id="KW-0067">ATP-binding</keyword>
<evidence type="ECO:0000313" key="13">
    <source>
        <dbReference type="Proteomes" id="UP000044377"/>
    </source>
</evidence>
<dbReference type="Proteomes" id="UP000285972">
    <property type="component" value="Unassembled WGS sequence"/>
</dbReference>